<protein>
    <submittedName>
        <fullName evidence="1">Uncharacterized protein</fullName>
    </submittedName>
</protein>
<evidence type="ECO:0000313" key="1">
    <source>
        <dbReference type="EMBL" id="JAE16539.1"/>
    </source>
</evidence>
<name>A0A0A9FZ81_ARUDO</name>
<reference evidence="1" key="1">
    <citation type="submission" date="2014-09" db="EMBL/GenBank/DDBJ databases">
        <authorList>
            <person name="Magalhaes I.L.F."/>
            <person name="Oliveira U."/>
            <person name="Santos F.R."/>
            <person name="Vidigal T.H.D.A."/>
            <person name="Brescovit A.D."/>
            <person name="Santos A.J."/>
        </authorList>
    </citation>
    <scope>NUCLEOTIDE SEQUENCE</scope>
    <source>
        <tissue evidence="1">Shoot tissue taken approximately 20 cm above the soil surface</tissue>
    </source>
</reference>
<proteinExistence type="predicted"/>
<dbReference type="EMBL" id="GBRH01181357">
    <property type="protein sequence ID" value="JAE16539.1"/>
    <property type="molecule type" value="Transcribed_RNA"/>
</dbReference>
<dbReference type="AlphaFoldDB" id="A0A0A9FZ81"/>
<accession>A0A0A9FZ81</accession>
<reference evidence="1" key="2">
    <citation type="journal article" date="2015" name="Data Brief">
        <title>Shoot transcriptome of the giant reed, Arundo donax.</title>
        <authorList>
            <person name="Barrero R.A."/>
            <person name="Guerrero F.D."/>
            <person name="Moolhuijzen P."/>
            <person name="Goolsby J.A."/>
            <person name="Tidwell J."/>
            <person name="Bellgard S.E."/>
            <person name="Bellgard M.I."/>
        </authorList>
    </citation>
    <scope>NUCLEOTIDE SEQUENCE</scope>
    <source>
        <tissue evidence="1">Shoot tissue taken approximately 20 cm above the soil surface</tissue>
    </source>
</reference>
<sequence>MNKICTIPAAIYCISNK</sequence>
<organism evidence="1">
    <name type="scientific">Arundo donax</name>
    <name type="common">Giant reed</name>
    <name type="synonym">Donax arundinaceus</name>
    <dbReference type="NCBI Taxonomy" id="35708"/>
    <lineage>
        <taxon>Eukaryota</taxon>
        <taxon>Viridiplantae</taxon>
        <taxon>Streptophyta</taxon>
        <taxon>Embryophyta</taxon>
        <taxon>Tracheophyta</taxon>
        <taxon>Spermatophyta</taxon>
        <taxon>Magnoliopsida</taxon>
        <taxon>Liliopsida</taxon>
        <taxon>Poales</taxon>
        <taxon>Poaceae</taxon>
        <taxon>PACMAD clade</taxon>
        <taxon>Arundinoideae</taxon>
        <taxon>Arundineae</taxon>
        <taxon>Arundo</taxon>
    </lineage>
</organism>